<dbReference type="InterPro" id="IPR037175">
    <property type="entry name" value="KFase_sf"/>
</dbReference>
<evidence type="ECO:0000313" key="1">
    <source>
        <dbReference type="EMBL" id="SLN51352.1"/>
    </source>
</evidence>
<reference evidence="1 2" key="1">
    <citation type="submission" date="2017-03" db="EMBL/GenBank/DDBJ databases">
        <authorList>
            <person name="Afonso C.L."/>
            <person name="Miller P.J."/>
            <person name="Scott M.A."/>
            <person name="Spackman E."/>
            <person name="Goraichik I."/>
            <person name="Dimitrov K.M."/>
            <person name="Suarez D.L."/>
            <person name="Swayne D.E."/>
        </authorList>
    </citation>
    <scope>NUCLEOTIDE SEQUENCE [LARGE SCALE GENOMIC DNA]</scope>
    <source>
        <strain evidence="1 2">CECT 8620</strain>
    </source>
</reference>
<dbReference type="InterPro" id="IPR007325">
    <property type="entry name" value="KFase/CYL"/>
</dbReference>
<dbReference type="GO" id="GO:0004061">
    <property type="term" value="F:arylformamidase activity"/>
    <property type="evidence" value="ECO:0007669"/>
    <property type="project" value="UniProtKB-EC"/>
</dbReference>
<accession>A0A1Y5SY07</accession>
<dbReference type="Proteomes" id="UP000193862">
    <property type="component" value="Unassembled WGS sequence"/>
</dbReference>
<proteinExistence type="predicted"/>
<dbReference type="EC" id="3.5.1.9" evidence="1"/>
<dbReference type="GO" id="GO:0019441">
    <property type="term" value="P:L-tryptophan catabolic process to kynurenine"/>
    <property type="evidence" value="ECO:0007669"/>
    <property type="project" value="InterPro"/>
</dbReference>
<name>A0A1Y5SY07_9RHOB</name>
<protein>
    <submittedName>
        <fullName evidence="1">Kynurenine formamidase</fullName>
        <ecNumber evidence="1">3.5.1.9</ecNumber>
    </submittedName>
</protein>
<sequence length="287" mass="32560">MARWEEIKMTIKIRGIEFEDNLDNAMGLEFYNLSHRFGFQNPNWPYFEDTKIERIHYMAKSGVLSQRITTSMHATTHIDAPAHVVQGTPFIDEVPLPHFFGTGIVVSLPKKKWEPITGEDLEKACGHVIRKGDVLIINTGWHHDYEDGDYFAYCPGFVASAGEWMVEKGVKVVGHDTQANDHPLATAIGPQRNGPLLPHLEQEYKEWSGGNDWKDDFPDWEPVHNILFKNGILGIENVGGDLDAVTGKRCTFAFFPWNWDRGDGCIIRLVAMIDKGQNYRIEAGESF</sequence>
<dbReference type="PANTHER" id="PTHR31118">
    <property type="entry name" value="CYCLASE-LIKE PROTEIN 2"/>
    <property type="match status" value="1"/>
</dbReference>
<dbReference type="AlphaFoldDB" id="A0A1Y5SY07"/>
<dbReference type="SUPFAM" id="SSF102198">
    <property type="entry name" value="Putative cyclase"/>
    <property type="match status" value="1"/>
</dbReference>
<organism evidence="1 2">
    <name type="scientific">Aquimixticola soesokkakensis</name>
    <dbReference type="NCBI Taxonomy" id="1519096"/>
    <lineage>
        <taxon>Bacteria</taxon>
        <taxon>Pseudomonadati</taxon>
        <taxon>Pseudomonadota</taxon>
        <taxon>Alphaproteobacteria</taxon>
        <taxon>Rhodobacterales</taxon>
        <taxon>Paracoccaceae</taxon>
        <taxon>Aquimixticola</taxon>
    </lineage>
</organism>
<dbReference type="Gene3D" id="3.50.30.50">
    <property type="entry name" value="Putative cyclase"/>
    <property type="match status" value="1"/>
</dbReference>
<keyword evidence="1" id="KW-0378">Hydrolase</keyword>
<evidence type="ECO:0000313" key="2">
    <source>
        <dbReference type="Proteomes" id="UP000193862"/>
    </source>
</evidence>
<dbReference type="Pfam" id="PF04199">
    <property type="entry name" value="Cyclase"/>
    <property type="match status" value="1"/>
</dbReference>
<keyword evidence="2" id="KW-1185">Reference proteome</keyword>
<gene>
    <name evidence="1" type="primary">kynB</name>
    <name evidence="1" type="ORF">AQS8620_02205</name>
</gene>
<dbReference type="PANTHER" id="PTHR31118:SF32">
    <property type="entry name" value="KYNURENINE FORMAMIDASE"/>
    <property type="match status" value="1"/>
</dbReference>
<dbReference type="EMBL" id="FWFS01000008">
    <property type="protein sequence ID" value="SLN51352.1"/>
    <property type="molecule type" value="Genomic_DNA"/>
</dbReference>